<feature type="signal peptide" evidence="1">
    <location>
        <begin position="1"/>
        <end position="26"/>
    </location>
</feature>
<feature type="chain" id="PRO_5022717668" evidence="1">
    <location>
        <begin position="27"/>
        <end position="203"/>
    </location>
</feature>
<evidence type="ECO:0000256" key="1">
    <source>
        <dbReference type="SAM" id="SignalP"/>
    </source>
</evidence>
<dbReference type="Proteomes" id="UP000324632">
    <property type="component" value="Chromosome 4"/>
</dbReference>
<gene>
    <name evidence="2" type="ORF">E1301_Tti022593</name>
</gene>
<protein>
    <submittedName>
        <fullName evidence="2">Uncharacterized protein</fullName>
    </submittedName>
</protein>
<name>A0A5A9PJK1_9TELE</name>
<dbReference type="AlphaFoldDB" id="A0A5A9PJK1"/>
<accession>A0A5A9PJK1</accession>
<comment type="caution">
    <text evidence="2">The sequence shown here is derived from an EMBL/GenBank/DDBJ whole genome shotgun (WGS) entry which is preliminary data.</text>
</comment>
<organism evidence="2 3">
    <name type="scientific">Triplophysa tibetana</name>
    <dbReference type="NCBI Taxonomy" id="1572043"/>
    <lineage>
        <taxon>Eukaryota</taxon>
        <taxon>Metazoa</taxon>
        <taxon>Chordata</taxon>
        <taxon>Craniata</taxon>
        <taxon>Vertebrata</taxon>
        <taxon>Euteleostomi</taxon>
        <taxon>Actinopterygii</taxon>
        <taxon>Neopterygii</taxon>
        <taxon>Teleostei</taxon>
        <taxon>Ostariophysi</taxon>
        <taxon>Cypriniformes</taxon>
        <taxon>Nemacheilidae</taxon>
        <taxon>Triplophysa</taxon>
    </lineage>
</organism>
<sequence length="203" mass="22643">MNIIFSLTVLKLLILSNLLIQRSLQATNWRCPPVKNNSCTNVSNYFNCSGSNRTLHCSVQSCELRSVGCSCRLGSYNLTNYSTPDLCTCEANDQSCYCLNDLKTQDIQSVPITSVMEIVGLISNMTTQIPPEIAKDYLKVLDQVQRRISGMSSNISHKDLAAYGDTLLNVYDDMVSVLVVSTNETTYKNKSEFLRSGKTRLLE</sequence>
<keyword evidence="1" id="KW-0732">Signal</keyword>
<reference evidence="2 3" key="1">
    <citation type="journal article" date="2019" name="Mol. Ecol. Resour.">
        <title>Chromosome-level genome assembly of Triplophysa tibetana, a fish adapted to the harsh high-altitude environment of the Tibetan Plateau.</title>
        <authorList>
            <person name="Yang X."/>
            <person name="Liu H."/>
            <person name="Ma Z."/>
            <person name="Zou Y."/>
            <person name="Zou M."/>
            <person name="Mao Y."/>
            <person name="Li X."/>
            <person name="Wang H."/>
            <person name="Chen T."/>
            <person name="Wang W."/>
            <person name="Yang R."/>
        </authorList>
    </citation>
    <scope>NUCLEOTIDE SEQUENCE [LARGE SCALE GENOMIC DNA]</scope>
    <source>
        <strain evidence="2">TTIB1903HZAU</strain>
        <tissue evidence="2">Muscle</tissue>
    </source>
</reference>
<dbReference type="EMBL" id="SOYY01000004">
    <property type="protein sequence ID" value="KAA0721812.1"/>
    <property type="molecule type" value="Genomic_DNA"/>
</dbReference>
<proteinExistence type="predicted"/>
<keyword evidence="3" id="KW-1185">Reference proteome</keyword>
<evidence type="ECO:0000313" key="3">
    <source>
        <dbReference type="Proteomes" id="UP000324632"/>
    </source>
</evidence>
<evidence type="ECO:0000313" key="2">
    <source>
        <dbReference type="EMBL" id="KAA0721812.1"/>
    </source>
</evidence>